<evidence type="ECO:0000313" key="3">
    <source>
        <dbReference type="Proteomes" id="UP000232891"/>
    </source>
</evidence>
<reference evidence="2 3" key="1">
    <citation type="submission" date="2017-11" db="EMBL/GenBank/DDBJ databases">
        <title>Genome sequencing of a diverse group of Pseudomonas species.</title>
        <authorList>
            <person name="Loper J."/>
        </authorList>
    </citation>
    <scope>NUCLEOTIDE SEQUENCE [LARGE SCALE GENOMIC DNA]</scope>
    <source>
        <strain evidence="2 3">NCPPB 2192</strain>
    </source>
</reference>
<dbReference type="Proteomes" id="UP000232891">
    <property type="component" value="Unassembled WGS sequence"/>
</dbReference>
<protein>
    <submittedName>
        <fullName evidence="2">Uncharacterized protein</fullName>
    </submittedName>
</protein>
<evidence type="ECO:0000256" key="1">
    <source>
        <dbReference type="SAM" id="Phobius"/>
    </source>
</evidence>
<gene>
    <name evidence="2" type="ORF">ATI14_0492</name>
</gene>
<evidence type="ECO:0000313" key="2">
    <source>
        <dbReference type="EMBL" id="PKA73751.1"/>
    </source>
</evidence>
<dbReference type="RefSeq" id="WP_231124349.1">
    <property type="nucleotide sequence ID" value="NZ_PHHD01000001.1"/>
</dbReference>
<dbReference type="GeneID" id="55843854"/>
<comment type="caution">
    <text evidence="2">The sequence shown here is derived from an EMBL/GenBank/DDBJ whole genome shotgun (WGS) entry which is preliminary data.</text>
</comment>
<proteinExistence type="predicted"/>
<sequence>MTTIIAKAQAELELALMQAESDSMASSDLYIWLRECGLSPEIAVRVKELLNVTQRIGNKVVSIGKLIVMKLRDFITAHKNLAIGTVLGAAIASLIAAIPLLGSILAPLGALLGVTIAATGHQRDKHPDGNGRGVSLEELPQNLIEMARTYFDLFIETLQIIMAEFSSAKTS</sequence>
<keyword evidence="1" id="KW-0812">Transmembrane</keyword>
<feature type="transmembrane region" description="Helical" evidence="1">
    <location>
        <begin position="80"/>
        <end position="98"/>
    </location>
</feature>
<name>A0ABX4QAD4_PSETO</name>
<organism evidence="2 3">
    <name type="scientific">Pseudomonas tolaasii NCPPB 2192</name>
    <dbReference type="NCBI Taxonomy" id="564423"/>
    <lineage>
        <taxon>Bacteria</taxon>
        <taxon>Pseudomonadati</taxon>
        <taxon>Pseudomonadota</taxon>
        <taxon>Gammaproteobacteria</taxon>
        <taxon>Pseudomonadales</taxon>
        <taxon>Pseudomonadaceae</taxon>
        <taxon>Pseudomonas</taxon>
    </lineage>
</organism>
<dbReference type="EMBL" id="PHHD01000001">
    <property type="protein sequence ID" value="PKA73751.1"/>
    <property type="molecule type" value="Genomic_DNA"/>
</dbReference>
<accession>A0ABX4QAD4</accession>
<keyword evidence="1" id="KW-1133">Transmembrane helix</keyword>
<keyword evidence="3" id="KW-1185">Reference proteome</keyword>
<keyword evidence="1" id="KW-0472">Membrane</keyword>